<evidence type="ECO:0000259" key="1">
    <source>
        <dbReference type="Pfam" id="PF01719"/>
    </source>
</evidence>
<organism evidence="3">
    <name type="scientific">uncultured prokaryote</name>
    <dbReference type="NCBI Taxonomy" id="198431"/>
    <lineage>
        <taxon>unclassified sequences</taxon>
        <taxon>environmental samples</taxon>
    </lineage>
</organism>
<dbReference type="EMBL" id="LN852998">
    <property type="protein sequence ID" value="CRY94710.1"/>
    <property type="molecule type" value="Genomic_DNA"/>
</dbReference>
<evidence type="ECO:0008006" key="4">
    <source>
        <dbReference type="Google" id="ProtNLM"/>
    </source>
</evidence>
<reference evidence="3" key="2">
    <citation type="submission" date="2015-07" db="EMBL/GenBank/DDBJ databases">
        <title>Plasmids, circular viruses and viroids from rat gut.</title>
        <authorList>
            <person name="Jorgensen T.J."/>
            <person name="Hansen M.A."/>
            <person name="Xu Z."/>
            <person name="Tabak M.A."/>
            <person name="Sorensen S.J."/>
            <person name="Hansen L.H."/>
        </authorList>
    </citation>
    <scope>NUCLEOTIDE SEQUENCE</scope>
    <source>
        <plasmid evidence="3">pRGRH0328</plasmid>
    </source>
</reference>
<feature type="domain" description="Replication protein RepB C-terminal" evidence="2">
    <location>
        <begin position="130"/>
        <end position="174"/>
    </location>
</feature>
<dbReference type="AlphaFoldDB" id="A0A0H5PZW4"/>
<evidence type="ECO:0000313" key="3">
    <source>
        <dbReference type="EMBL" id="CRY94710.1"/>
    </source>
</evidence>
<sequence>MSKSQAKRGRNWVFVIYPGDSLPEGEPFKTLDEEKVPYFLSPIHDKDLNADETQKKPHQHLILMFEGNKSEAQMNDLAKKFGCPRPKMIQNLRSMARYLCHLDNPEKAQYLVEDVKSGYGADYSKIINLTENVYIVIAEMMDFINDNDIRYYSDLLEYARMNNDTWFRALIDKCRENVYRYIYSRATKLEKQEQELTPDDEKAAQRYYMDYVKYPPKHSPIPPSSKDEETE</sequence>
<accession>A0A0H5PZW4</accession>
<dbReference type="Pfam" id="PF21861">
    <property type="entry name" value="RepB_C"/>
    <property type="match status" value="1"/>
</dbReference>
<dbReference type="GO" id="GO:0006260">
    <property type="term" value="P:DNA replication"/>
    <property type="evidence" value="ECO:0007669"/>
    <property type="project" value="InterPro"/>
</dbReference>
<name>A0A0H5PZW4_9ZZZZ</name>
<keyword evidence="3" id="KW-0614">Plasmid</keyword>
<protein>
    <recommendedName>
        <fullName evidence="4">Plasmid replication protein</fullName>
    </recommendedName>
</protein>
<evidence type="ECO:0000259" key="2">
    <source>
        <dbReference type="Pfam" id="PF21861"/>
    </source>
</evidence>
<feature type="domain" description="Plasmid replication protein origin binding" evidence="1">
    <location>
        <begin position="5"/>
        <end position="120"/>
    </location>
</feature>
<dbReference type="InterPro" id="IPR002631">
    <property type="entry name" value="Plasmid_rep_OBD"/>
</dbReference>
<dbReference type="Pfam" id="PF01719">
    <property type="entry name" value="Rep_OBD"/>
    <property type="match status" value="1"/>
</dbReference>
<reference evidence="3" key="1">
    <citation type="submission" date="2015-06" db="EMBL/GenBank/DDBJ databases">
        <authorList>
            <person name="Joergensen T."/>
        </authorList>
    </citation>
    <scope>NUCLEOTIDE SEQUENCE</scope>
    <source>
        <plasmid evidence="3">pRGRH0328</plasmid>
    </source>
</reference>
<dbReference type="GO" id="GO:0003916">
    <property type="term" value="F:DNA topoisomerase activity"/>
    <property type="evidence" value="ECO:0007669"/>
    <property type="project" value="InterPro"/>
</dbReference>
<dbReference type="GO" id="GO:0003677">
    <property type="term" value="F:DNA binding"/>
    <property type="evidence" value="ECO:0007669"/>
    <property type="project" value="InterPro"/>
</dbReference>
<dbReference type="InterPro" id="IPR053923">
    <property type="entry name" value="RepB_C"/>
</dbReference>
<dbReference type="Gene3D" id="3.40.1310.30">
    <property type="match status" value="1"/>
</dbReference>
<proteinExistence type="predicted"/>
<geneLocation type="plasmid" evidence="3">
    <name>pRGRH0328</name>
</geneLocation>